<keyword evidence="1" id="KW-0645">Protease</keyword>
<dbReference type="GO" id="GO:0006508">
    <property type="term" value="P:proteolysis"/>
    <property type="evidence" value="ECO:0007669"/>
    <property type="project" value="UniProtKB-KW"/>
</dbReference>
<accession>A0A1Y1U5C6</accession>
<feature type="active site" evidence="1">
    <location>
        <position position="213"/>
    </location>
</feature>
<gene>
    <name evidence="4" type="ORF">BD324DRAFT_650410</name>
    <name evidence="3" type="ORF">BD324DRAFT_654307</name>
</gene>
<evidence type="ECO:0000313" key="5">
    <source>
        <dbReference type="Proteomes" id="UP000193218"/>
    </source>
</evidence>
<dbReference type="InterPro" id="IPR038765">
    <property type="entry name" value="Papain-like_cys_pep_sf"/>
</dbReference>
<keyword evidence="5" id="KW-1185">Reference proteome</keyword>
<organism evidence="3 5">
    <name type="scientific">Kockovaella imperatae</name>
    <dbReference type="NCBI Taxonomy" id="4999"/>
    <lineage>
        <taxon>Eukaryota</taxon>
        <taxon>Fungi</taxon>
        <taxon>Dikarya</taxon>
        <taxon>Basidiomycota</taxon>
        <taxon>Agaricomycotina</taxon>
        <taxon>Tremellomycetes</taxon>
        <taxon>Tremellales</taxon>
        <taxon>Cuniculitremaceae</taxon>
        <taxon>Kockovaella</taxon>
    </lineage>
</organism>
<proteinExistence type="predicted"/>
<dbReference type="SUPFAM" id="SSF54001">
    <property type="entry name" value="Cysteine proteinases"/>
    <property type="match status" value="1"/>
</dbReference>
<sequence>MGRFHRALWPIDGPTCKDIKQTSVPDCFLAATLCVLADRAPHWLQSAVRKVDPEDADDGSTVDTAEFNIFKYREPEAIERSSTGANQMMIDQTSDHVWTRMNYADDIMGEETDGKATYESTDMIPTWWVPGFQNAAQKMFGDDFLQGGYTLEALAMLTNRITIDISDDIFKKASYTPVTLGTVDDPGKLVGNHAYAVLSAQMDDDDETVTLHNPWGKTDTYKLKDIFNDIAHVTHLKNWDILKPA</sequence>
<feature type="active site" evidence="1">
    <location>
        <position position="27"/>
    </location>
</feature>
<name>A0A1Y1U5C6_9TREE</name>
<keyword evidence="1" id="KW-0788">Thiol protease</keyword>
<dbReference type="GO" id="GO:0004198">
    <property type="term" value="F:calcium-dependent cysteine-type endopeptidase activity"/>
    <property type="evidence" value="ECO:0007669"/>
    <property type="project" value="InterPro"/>
</dbReference>
<dbReference type="InterPro" id="IPR001300">
    <property type="entry name" value="Peptidase_C2_calpain_cat"/>
</dbReference>
<dbReference type="AlphaFoldDB" id="A0A1Y1U5C6"/>
<feature type="active site" evidence="1">
    <location>
        <position position="193"/>
    </location>
</feature>
<dbReference type="EMBL" id="NBSH01000034">
    <property type="protein sequence ID" value="ORX33231.1"/>
    <property type="molecule type" value="Genomic_DNA"/>
</dbReference>
<feature type="domain" description="Calpain catalytic" evidence="2">
    <location>
        <begin position="11"/>
        <end position="245"/>
    </location>
</feature>
<comment type="caution">
    <text evidence="3">The sequence shown here is derived from an EMBL/GenBank/DDBJ whole genome shotgun (WGS) entry which is preliminary data.</text>
</comment>
<evidence type="ECO:0000256" key="1">
    <source>
        <dbReference type="PROSITE-ProRule" id="PRU00239"/>
    </source>
</evidence>
<evidence type="ECO:0000313" key="4">
    <source>
        <dbReference type="EMBL" id="ORX37867.1"/>
    </source>
</evidence>
<dbReference type="OrthoDB" id="167576at2759"/>
<reference evidence="3 5" key="1">
    <citation type="submission" date="2017-03" db="EMBL/GenBank/DDBJ databases">
        <title>Widespread Adenine N6-methylation of Active Genes in Fungi.</title>
        <authorList>
            <consortium name="DOE Joint Genome Institute"/>
            <person name="Mondo S.J."/>
            <person name="Dannebaum R.O."/>
            <person name="Kuo R.C."/>
            <person name="Louie K.B."/>
            <person name="Bewick A.J."/>
            <person name="Labutti K."/>
            <person name="Haridas S."/>
            <person name="Kuo A."/>
            <person name="Salamov A."/>
            <person name="Ahrendt S.R."/>
            <person name="Lau R."/>
            <person name="Bowen B.P."/>
            <person name="Lipzen A."/>
            <person name="Sullivan W."/>
            <person name="Andreopoulos W.B."/>
            <person name="Clum A."/>
            <person name="Lindquist E."/>
            <person name="Daum C."/>
            <person name="Northen T.R."/>
            <person name="Ramamoorthy G."/>
            <person name="Schmitz R.J."/>
            <person name="Gryganskyi A."/>
            <person name="Culley D."/>
            <person name="Magnuson J."/>
            <person name="James T.Y."/>
            <person name="O'Malley M.A."/>
            <person name="Stajich J.E."/>
            <person name="Spatafora J.W."/>
            <person name="Visel A."/>
            <person name="Grigoriev I.V."/>
        </authorList>
    </citation>
    <scope>NUCLEOTIDE SEQUENCE [LARGE SCALE GENOMIC DNA]</scope>
    <source>
        <strain evidence="3 5">NRRL Y-17943</strain>
    </source>
</reference>
<keyword evidence="1" id="KW-0378">Hydrolase</keyword>
<dbReference type="STRING" id="4999.A0A1Y1U5C6"/>
<dbReference type="Proteomes" id="UP000193218">
    <property type="component" value="Unassembled WGS sequence"/>
</dbReference>
<dbReference type="InParanoid" id="A0A1Y1U5C6"/>
<protein>
    <recommendedName>
        <fullName evidence="2">Calpain catalytic domain-containing protein</fullName>
    </recommendedName>
</protein>
<dbReference type="PROSITE" id="PS50203">
    <property type="entry name" value="CALPAIN_CAT"/>
    <property type="match status" value="1"/>
</dbReference>
<dbReference type="EMBL" id="NBSH01000005">
    <property type="protein sequence ID" value="ORX37867.1"/>
    <property type="molecule type" value="Genomic_DNA"/>
</dbReference>
<dbReference type="RefSeq" id="XP_021871854.1">
    <property type="nucleotide sequence ID" value="XM_022018141.1"/>
</dbReference>
<evidence type="ECO:0000313" key="3">
    <source>
        <dbReference type="EMBL" id="ORX33231.1"/>
    </source>
</evidence>
<dbReference type="Pfam" id="PF00648">
    <property type="entry name" value="Peptidase_C2"/>
    <property type="match status" value="1"/>
</dbReference>
<dbReference type="GeneID" id="33559950"/>
<evidence type="ECO:0000259" key="2">
    <source>
        <dbReference type="PROSITE" id="PS50203"/>
    </source>
</evidence>